<dbReference type="InterPro" id="IPR038770">
    <property type="entry name" value="Na+/solute_symporter_sf"/>
</dbReference>
<comment type="subcellular location">
    <subcellularLocation>
        <location evidence="1">Membrane</location>
        <topology evidence="1">Multi-pass membrane protein</topology>
    </subcellularLocation>
</comment>
<dbReference type="PANTHER" id="PTHR43021:SF2">
    <property type="entry name" value="CATION_H+ EXCHANGER DOMAIN-CONTAINING PROTEIN"/>
    <property type="match status" value="1"/>
</dbReference>
<feature type="transmembrane region" description="Helical" evidence="6">
    <location>
        <begin position="70"/>
        <end position="89"/>
    </location>
</feature>
<keyword evidence="2 6" id="KW-0812">Transmembrane</keyword>
<accession>A0A2A7UQB9</accession>
<evidence type="ECO:0000256" key="3">
    <source>
        <dbReference type="ARBA" id="ARBA00022989"/>
    </source>
</evidence>
<feature type="domain" description="Cation/H+ exchanger transmembrane" evidence="7">
    <location>
        <begin position="29"/>
        <end position="392"/>
    </location>
</feature>
<evidence type="ECO:0000256" key="1">
    <source>
        <dbReference type="ARBA" id="ARBA00004141"/>
    </source>
</evidence>
<dbReference type="Proteomes" id="UP000220246">
    <property type="component" value="Unassembled WGS sequence"/>
</dbReference>
<dbReference type="RefSeq" id="WP_083520624.1">
    <property type="nucleotide sequence ID" value="NZ_DALZQJ010000009.1"/>
</dbReference>
<feature type="transmembrane region" description="Helical" evidence="6">
    <location>
        <begin position="20"/>
        <end position="37"/>
    </location>
</feature>
<dbReference type="Pfam" id="PF00999">
    <property type="entry name" value="Na_H_Exchanger"/>
    <property type="match status" value="1"/>
</dbReference>
<evidence type="ECO:0000256" key="4">
    <source>
        <dbReference type="ARBA" id="ARBA00023136"/>
    </source>
</evidence>
<gene>
    <name evidence="8" type="ORF">CRM82_01445</name>
</gene>
<dbReference type="Gene3D" id="1.20.1530.20">
    <property type="match status" value="1"/>
</dbReference>
<name>A0A2A7UQB9_COMTR</name>
<dbReference type="InterPro" id="IPR006153">
    <property type="entry name" value="Cation/H_exchanger_TM"/>
</dbReference>
<organism evidence="8 9">
    <name type="scientific">Comamonas terrigena</name>
    <dbReference type="NCBI Taxonomy" id="32013"/>
    <lineage>
        <taxon>Bacteria</taxon>
        <taxon>Pseudomonadati</taxon>
        <taxon>Pseudomonadota</taxon>
        <taxon>Betaproteobacteria</taxon>
        <taxon>Burkholderiales</taxon>
        <taxon>Comamonadaceae</taxon>
        <taxon>Comamonas</taxon>
    </lineage>
</organism>
<dbReference type="OrthoDB" id="8617652at2"/>
<dbReference type="GeneID" id="80803403"/>
<dbReference type="PANTHER" id="PTHR43021">
    <property type="entry name" value="NA(+)/H(+) ANTIPORTER-RELATED"/>
    <property type="match status" value="1"/>
</dbReference>
<feature type="compositionally biased region" description="Pro residues" evidence="5">
    <location>
        <begin position="416"/>
        <end position="430"/>
    </location>
</feature>
<feature type="transmembrane region" description="Helical" evidence="6">
    <location>
        <begin position="159"/>
        <end position="180"/>
    </location>
</feature>
<proteinExistence type="predicted"/>
<feature type="transmembrane region" description="Helical" evidence="6">
    <location>
        <begin position="304"/>
        <end position="320"/>
    </location>
</feature>
<feature type="transmembrane region" description="Helical" evidence="6">
    <location>
        <begin position="46"/>
        <end position="64"/>
    </location>
</feature>
<feature type="transmembrane region" description="Helical" evidence="6">
    <location>
        <begin position="233"/>
        <end position="258"/>
    </location>
</feature>
<feature type="transmembrane region" description="Helical" evidence="6">
    <location>
        <begin position="340"/>
        <end position="358"/>
    </location>
</feature>
<comment type="caution">
    <text evidence="8">The sequence shown here is derived from an EMBL/GenBank/DDBJ whole genome shotgun (WGS) entry which is preliminary data.</text>
</comment>
<sequence length="440" mass="45490">MPDMLSFWSQWLRPSAGLPAVHWAVLLAVAAVVGSLCQRQTGIPKVVGYAMVGALAGLLGFSGSEWPLHGPVLFLVELGVAVVLFECGGRIALRWFRHNPMVLVQSVLESALTYAAVFFTLRWLDLPPHIASPLAMIAMASSPVLLRRVSDDTHASGPVTDRAMVLATLSTLYALTIGSAKAEIFARPTTSLLDDISPVLVVLGISVLMAALLALLMRLALRFMSPTSENTSILILALIAAASAVAAHLGGSAPLAALLAGMVLKHMHPRPWAWPRQLGTASSLLTMLMFVLVSSVATSASGGWALGLATLALIVVRLLAKSVGVAVGNIGSGSSWRQSAWVACAMAPMSAVALLLASQFAQAAPEAGQLIASIALPAIVLMELAGAVLATMALYRAGEGTGWRGARRNQVAAPNAPAPAPAAAPEPTPAPTAAGDRDAA</sequence>
<dbReference type="GO" id="GO:0016020">
    <property type="term" value="C:membrane"/>
    <property type="evidence" value="ECO:0007669"/>
    <property type="project" value="UniProtKB-SubCell"/>
</dbReference>
<feature type="transmembrane region" description="Helical" evidence="6">
    <location>
        <begin position="101"/>
        <end position="124"/>
    </location>
</feature>
<keyword evidence="4 6" id="KW-0472">Membrane</keyword>
<feature type="region of interest" description="Disordered" evidence="5">
    <location>
        <begin position="406"/>
        <end position="440"/>
    </location>
</feature>
<evidence type="ECO:0000256" key="2">
    <source>
        <dbReference type="ARBA" id="ARBA00022692"/>
    </source>
</evidence>
<dbReference type="STRING" id="1219032.GCA_001515545_03843"/>
<evidence type="ECO:0000313" key="8">
    <source>
        <dbReference type="EMBL" id="PEH87460.1"/>
    </source>
</evidence>
<evidence type="ECO:0000313" key="9">
    <source>
        <dbReference type="Proteomes" id="UP000220246"/>
    </source>
</evidence>
<dbReference type="GO" id="GO:0015297">
    <property type="term" value="F:antiporter activity"/>
    <property type="evidence" value="ECO:0007669"/>
    <property type="project" value="InterPro"/>
</dbReference>
<keyword evidence="3 6" id="KW-1133">Transmembrane helix</keyword>
<evidence type="ECO:0000256" key="6">
    <source>
        <dbReference type="SAM" id="Phobius"/>
    </source>
</evidence>
<keyword evidence="9" id="KW-1185">Reference proteome</keyword>
<feature type="transmembrane region" description="Helical" evidence="6">
    <location>
        <begin position="278"/>
        <end position="297"/>
    </location>
</feature>
<evidence type="ECO:0000259" key="7">
    <source>
        <dbReference type="Pfam" id="PF00999"/>
    </source>
</evidence>
<evidence type="ECO:0000256" key="5">
    <source>
        <dbReference type="SAM" id="MobiDB-lite"/>
    </source>
</evidence>
<dbReference type="GO" id="GO:1902600">
    <property type="term" value="P:proton transmembrane transport"/>
    <property type="evidence" value="ECO:0007669"/>
    <property type="project" value="InterPro"/>
</dbReference>
<feature type="transmembrane region" description="Helical" evidence="6">
    <location>
        <begin position="200"/>
        <end position="221"/>
    </location>
</feature>
<reference evidence="9" key="1">
    <citation type="submission" date="2017-09" db="EMBL/GenBank/DDBJ databases">
        <title>FDA dAtabase for Regulatory Grade micrObial Sequences (FDA-ARGOS): Supporting development and validation of Infectious Disease Dx tests.</title>
        <authorList>
            <person name="Minogue T."/>
            <person name="Wolcott M."/>
            <person name="Wasieloski L."/>
            <person name="Aguilar W."/>
            <person name="Moore D."/>
            <person name="Tallon L."/>
            <person name="Sadzewicz L."/>
            <person name="Ott S."/>
            <person name="Zhao X."/>
            <person name="Nagaraj S."/>
            <person name="Vavikolanu K."/>
            <person name="Aluvathingal J."/>
            <person name="Nadendla S."/>
            <person name="Sichtig H."/>
        </authorList>
    </citation>
    <scope>NUCLEOTIDE SEQUENCE [LARGE SCALE GENOMIC DNA]</scope>
    <source>
        <strain evidence="9">FDAARGOS_394</strain>
    </source>
</reference>
<protein>
    <submittedName>
        <fullName evidence="8">Sodium:proton exchanger</fullName>
    </submittedName>
</protein>
<dbReference type="EMBL" id="PDEA01000001">
    <property type="protein sequence ID" value="PEH87460.1"/>
    <property type="molecule type" value="Genomic_DNA"/>
</dbReference>
<feature type="transmembrane region" description="Helical" evidence="6">
    <location>
        <begin position="370"/>
        <end position="395"/>
    </location>
</feature>
<dbReference type="AlphaFoldDB" id="A0A2A7UQB9"/>